<feature type="compositionally biased region" description="Low complexity" evidence="1">
    <location>
        <begin position="256"/>
        <end position="265"/>
    </location>
</feature>
<feature type="compositionally biased region" description="Basic and acidic residues" evidence="1">
    <location>
        <begin position="516"/>
        <end position="525"/>
    </location>
</feature>
<protein>
    <submittedName>
        <fullName evidence="3">Putative 26S protease subunit YTA6</fullName>
    </submittedName>
</protein>
<feature type="domain" description="ATPase AAA-type core" evidence="2">
    <location>
        <begin position="14"/>
        <end position="145"/>
    </location>
</feature>
<dbReference type="Gene3D" id="3.40.50.300">
    <property type="entry name" value="P-loop containing nucleotide triphosphate hydrolases"/>
    <property type="match status" value="1"/>
</dbReference>
<feature type="compositionally biased region" description="Low complexity" evidence="1">
    <location>
        <begin position="546"/>
        <end position="555"/>
    </location>
</feature>
<dbReference type="SUPFAM" id="SSF52540">
    <property type="entry name" value="P-loop containing nucleoside triphosphate hydrolases"/>
    <property type="match status" value="1"/>
</dbReference>
<dbReference type="InterPro" id="IPR050304">
    <property type="entry name" value="MT-severing_AAA_ATPase"/>
</dbReference>
<feature type="compositionally biased region" description="Basic and acidic residues" evidence="1">
    <location>
        <begin position="304"/>
        <end position="316"/>
    </location>
</feature>
<dbReference type="EMBL" id="SEYY01000299">
    <property type="protein sequence ID" value="KAB7507561.1"/>
    <property type="molecule type" value="Genomic_DNA"/>
</dbReference>
<reference evidence="3 4" key="1">
    <citation type="journal article" date="2019" name="PLoS Biol.">
        <title>Sex chromosomes control vertical transmission of feminizing Wolbachia symbionts in an isopod.</title>
        <authorList>
            <person name="Becking T."/>
            <person name="Chebbi M.A."/>
            <person name="Giraud I."/>
            <person name="Moumen B."/>
            <person name="Laverre T."/>
            <person name="Caubet Y."/>
            <person name="Peccoud J."/>
            <person name="Gilbert C."/>
            <person name="Cordaux R."/>
        </authorList>
    </citation>
    <scope>NUCLEOTIDE SEQUENCE [LARGE SCALE GENOMIC DNA]</scope>
    <source>
        <strain evidence="3">ANa2</strain>
        <tissue evidence="3">Whole body excluding digestive tract and cuticle</tissue>
    </source>
</reference>
<feature type="compositionally biased region" description="Low complexity" evidence="1">
    <location>
        <begin position="633"/>
        <end position="652"/>
    </location>
</feature>
<dbReference type="Pfam" id="PF00004">
    <property type="entry name" value="AAA"/>
    <property type="match status" value="1"/>
</dbReference>
<feature type="region of interest" description="Disordered" evidence="1">
    <location>
        <begin position="509"/>
        <end position="599"/>
    </location>
</feature>
<feature type="region of interest" description="Disordered" evidence="1">
    <location>
        <begin position="425"/>
        <end position="447"/>
    </location>
</feature>
<evidence type="ECO:0000313" key="3">
    <source>
        <dbReference type="EMBL" id="KAB7507561.1"/>
    </source>
</evidence>
<evidence type="ECO:0000313" key="4">
    <source>
        <dbReference type="Proteomes" id="UP000326759"/>
    </source>
</evidence>
<dbReference type="GO" id="GO:0008233">
    <property type="term" value="F:peptidase activity"/>
    <property type="evidence" value="ECO:0007669"/>
    <property type="project" value="UniProtKB-KW"/>
</dbReference>
<feature type="region of interest" description="Disordered" evidence="1">
    <location>
        <begin position="212"/>
        <end position="236"/>
    </location>
</feature>
<feature type="region of interest" description="Disordered" evidence="1">
    <location>
        <begin position="617"/>
        <end position="711"/>
    </location>
</feature>
<evidence type="ECO:0000259" key="2">
    <source>
        <dbReference type="Pfam" id="PF00004"/>
    </source>
</evidence>
<dbReference type="GO" id="GO:0006508">
    <property type="term" value="P:proteolysis"/>
    <property type="evidence" value="ECO:0007669"/>
    <property type="project" value="UniProtKB-KW"/>
</dbReference>
<dbReference type="InterPro" id="IPR027417">
    <property type="entry name" value="P-loop_NTPase"/>
</dbReference>
<feature type="compositionally biased region" description="Polar residues" evidence="1">
    <location>
        <begin position="266"/>
        <end position="276"/>
    </location>
</feature>
<keyword evidence="3" id="KW-0378">Hydrolase</keyword>
<dbReference type="PANTHER" id="PTHR23074:SF83">
    <property type="entry name" value="VACUOLAR PROTEIN SORTING-ASSOCIATED PROTEIN 4A"/>
    <property type="match status" value="1"/>
</dbReference>
<dbReference type="GO" id="GO:0016197">
    <property type="term" value="P:endosomal transport"/>
    <property type="evidence" value="ECO:0007669"/>
    <property type="project" value="TreeGrafter"/>
</dbReference>
<feature type="compositionally biased region" description="Acidic residues" evidence="1">
    <location>
        <begin position="727"/>
        <end position="736"/>
    </location>
</feature>
<dbReference type="GO" id="GO:0016887">
    <property type="term" value="F:ATP hydrolysis activity"/>
    <property type="evidence" value="ECO:0007669"/>
    <property type="project" value="InterPro"/>
</dbReference>
<dbReference type="Proteomes" id="UP000326759">
    <property type="component" value="Unassembled WGS sequence"/>
</dbReference>
<keyword evidence="3" id="KW-0645">Protease</keyword>
<dbReference type="InterPro" id="IPR003959">
    <property type="entry name" value="ATPase_AAA_core"/>
</dbReference>
<keyword evidence="4" id="KW-1185">Reference proteome</keyword>
<organism evidence="3 4">
    <name type="scientific">Armadillidium nasatum</name>
    <dbReference type="NCBI Taxonomy" id="96803"/>
    <lineage>
        <taxon>Eukaryota</taxon>
        <taxon>Metazoa</taxon>
        <taxon>Ecdysozoa</taxon>
        <taxon>Arthropoda</taxon>
        <taxon>Crustacea</taxon>
        <taxon>Multicrustacea</taxon>
        <taxon>Malacostraca</taxon>
        <taxon>Eumalacostraca</taxon>
        <taxon>Peracarida</taxon>
        <taxon>Isopoda</taxon>
        <taxon>Oniscidea</taxon>
        <taxon>Crinocheta</taxon>
        <taxon>Armadillidiidae</taxon>
        <taxon>Armadillidium</taxon>
    </lineage>
</organism>
<feature type="compositionally biased region" description="Basic and acidic residues" evidence="1">
    <location>
        <begin position="717"/>
        <end position="726"/>
    </location>
</feature>
<comment type="caution">
    <text evidence="3">The sequence shown here is derived from an EMBL/GenBank/DDBJ whole genome shotgun (WGS) entry which is preliminary data.</text>
</comment>
<gene>
    <name evidence="3" type="primary">YTA6</name>
    <name evidence="3" type="ORF">Anas_04687</name>
</gene>
<feature type="region of interest" description="Disordered" evidence="1">
    <location>
        <begin position="250"/>
        <end position="278"/>
    </location>
</feature>
<feature type="region of interest" description="Disordered" evidence="1">
    <location>
        <begin position="297"/>
        <end position="338"/>
    </location>
</feature>
<dbReference type="GO" id="GO:0007033">
    <property type="term" value="P:vacuole organization"/>
    <property type="evidence" value="ECO:0007669"/>
    <property type="project" value="TreeGrafter"/>
</dbReference>
<dbReference type="GO" id="GO:0005524">
    <property type="term" value="F:ATP binding"/>
    <property type="evidence" value="ECO:0007669"/>
    <property type="project" value="InterPro"/>
</dbReference>
<dbReference type="Gene3D" id="1.10.8.60">
    <property type="match status" value="1"/>
</dbReference>
<feature type="region of interest" description="Disordered" evidence="1">
    <location>
        <begin position="79"/>
        <end position="115"/>
    </location>
</feature>
<feature type="compositionally biased region" description="Basic and acidic residues" evidence="1">
    <location>
        <begin position="664"/>
        <end position="673"/>
    </location>
</feature>
<feature type="region of interest" description="Disordered" evidence="1">
    <location>
        <begin position="717"/>
        <end position="736"/>
    </location>
</feature>
<dbReference type="PANTHER" id="PTHR23074">
    <property type="entry name" value="AAA DOMAIN-CONTAINING"/>
    <property type="match status" value="1"/>
</dbReference>
<accession>A0A5N5TN84</accession>
<dbReference type="OrthoDB" id="6376273at2759"/>
<dbReference type="AlphaFoldDB" id="A0A5N5TN84"/>
<evidence type="ECO:0000256" key="1">
    <source>
        <dbReference type="SAM" id="MobiDB-lite"/>
    </source>
</evidence>
<feature type="compositionally biased region" description="Basic and acidic residues" evidence="1">
    <location>
        <begin position="702"/>
        <end position="711"/>
    </location>
</feature>
<feature type="compositionally biased region" description="Polar residues" evidence="1">
    <location>
        <begin position="674"/>
        <end position="699"/>
    </location>
</feature>
<sequence length="851" mass="93992">MSNVCEMPLFGVHTHQLKGPEALRNMFVSARALDYPSLLFLDDIDYIFSNHDLNPPHNEFSDSLRQELYKQLGHRKLKVFDPNSTKNPVQHKLPPSPSPTSKRPHEEEDETPDNNGLIVVAATSSPWRLYKDHELLSRFRGVYLVGLPDEEARYHLIKQLMQKVQHNLTDEDFWVIADKTRGYTPSDILMLAKALSYEQFAFLFPMGINSYEEETEEDDSGTASEMSESDTDSNSDQVDQILNAIKEQKKLSTEKGGQNSSQNSSDSVASEVNSNSKVEKDTTLDIIGKDWSFIDSDLPEKEEDSQKKVLSEKKSSNSDAAVEDGATSEPSGTDKVDEAKNVVNTSSENVNSSVNSNCDSSSNVIDNSDINKEGNTCPVNKHASSVSEVPPKNCETGITAVEHEADSDNETKEFELLIVQPADAFKNDNQAVDSGSDSDNETDGDFAKRNRRVNFCNVPSMQPLTVDVDHSDNINPNLSLDYGSSGLPNNLLSKDPYCGSSSNNILKSLLSSSPNLREERDDDNLNSKNMRNKDISSVSNDDRYHNSNYMNNYSNADRNHVGEDEPDSCSPRKEKSEELETYTRSPNIRRRNSTNEDRRSLSGVAAILTGISSQLTGVSPRMAGVSPQLTPVGSDSSSSNSTSDNSSESGSGRRIRINTPNQDVENRKPRDSDSSLYGKSDTPTIPSSEASSANCNVSGETLECHSDSDERLRRLEDDLKGRRPEGSDSEDEGLSADENEVLRGIFSMSGLGEVSLKIITLNHVMSLINRTQKSVSDEEIKKYADFMDWFAEVAKLACPHNSKGSMSDTASSADVSISSSVWSQSQINKKRKGPLKKLGRFLLKALVFILD</sequence>
<proteinExistence type="predicted"/>
<name>A0A5N5TN84_9CRUS</name>